<evidence type="ECO:0000259" key="7">
    <source>
        <dbReference type="PROSITE" id="PS50931"/>
    </source>
</evidence>
<dbReference type="PANTHER" id="PTHR30419">
    <property type="entry name" value="HTH-TYPE TRANSCRIPTIONAL REGULATOR YBHD"/>
    <property type="match status" value="1"/>
</dbReference>
<evidence type="ECO:0000256" key="3">
    <source>
        <dbReference type="ARBA" id="ARBA00023125"/>
    </source>
</evidence>
<gene>
    <name evidence="8" type="ORF">MLIT_29730</name>
</gene>
<dbReference type="InterPro" id="IPR036390">
    <property type="entry name" value="WH_DNA-bd_sf"/>
</dbReference>
<keyword evidence="2" id="KW-0805">Transcription regulation</keyword>
<evidence type="ECO:0000256" key="1">
    <source>
        <dbReference type="ARBA" id="ARBA00009437"/>
    </source>
</evidence>
<evidence type="ECO:0000256" key="4">
    <source>
        <dbReference type="ARBA" id="ARBA00023163"/>
    </source>
</evidence>
<dbReference type="InterPro" id="IPR005119">
    <property type="entry name" value="LysR_subst-bd"/>
</dbReference>
<dbReference type="Gene3D" id="3.40.190.290">
    <property type="match status" value="1"/>
</dbReference>
<dbReference type="Pfam" id="PF03466">
    <property type="entry name" value="LysR_substrate"/>
    <property type="match status" value="1"/>
</dbReference>
<dbReference type="GO" id="GO:0003677">
    <property type="term" value="F:DNA binding"/>
    <property type="evidence" value="ECO:0007669"/>
    <property type="project" value="UniProtKB-KW"/>
</dbReference>
<evidence type="ECO:0000256" key="2">
    <source>
        <dbReference type="ARBA" id="ARBA00023015"/>
    </source>
</evidence>
<evidence type="ECO:0000313" key="9">
    <source>
        <dbReference type="Proteomes" id="UP000466607"/>
    </source>
</evidence>
<dbReference type="PROSITE" id="PS50931">
    <property type="entry name" value="HTH_LYSR"/>
    <property type="match status" value="1"/>
</dbReference>
<dbReference type="AlphaFoldDB" id="A0AAD1IM96"/>
<dbReference type="Gene3D" id="1.10.10.10">
    <property type="entry name" value="Winged helix-like DNA-binding domain superfamily/Winged helix DNA-binding domain"/>
    <property type="match status" value="1"/>
</dbReference>
<dbReference type="EMBL" id="AP022586">
    <property type="protein sequence ID" value="BBY17381.1"/>
    <property type="molecule type" value="Genomic_DNA"/>
</dbReference>
<accession>A0AAD1IM96</accession>
<dbReference type="PRINTS" id="PR00039">
    <property type="entry name" value="HTHLYSR"/>
</dbReference>
<dbReference type="GO" id="GO:0005829">
    <property type="term" value="C:cytosol"/>
    <property type="evidence" value="ECO:0007669"/>
    <property type="project" value="TreeGrafter"/>
</dbReference>
<dbReference type="RefSeq" id="WP_134054029.1">
    <property type="nucleotide sequence ID" value="NZ_AP022586.1"/>
</dbReference>
<dbReference type="InterPro" id="IPR036388">
    <property type="entry name" value="WH-like_DNA-bd_sf"/>
</dbReference>
<feature type="domain" description="HTH lysR-type" evidence="7">
    <location>
        <begin position="6"/>
        <end position="59"/>
    </location>
</feature>
<keyword evidence="4" id="KW-0804">Transcription</keyword>
<reference evidence="8 9" key="1">
    <citation type="journal article" date="2019" name="Emerg. Microbes Infect.">
        <title>Comprehensive subspecies identification of 175 nontuberculous mycobacteria species based on 7547 genomic profiles.</title>
        <authorList>
            <person name="Matsumoto Y."/>
            <person name="Kinjo T."/>
            <person name="Motooka D."/>
            <person name="Nabeya D."/>
            <person name="Jung N."/>
            <person name="Uechi K."/>
            <person name="Horii T."/>
            <person name="Iida T."/>
            <person name="Fujita J."/>
            <person name="Nakamura S."/>
        </authorList>
    </citation>
    <scope>NUCLEOTIDE SEQUENCE [LARGE SCALE GENOMIC DNA]</scope>
    <source>
        <strain evidence="8 9">JCM 17423</strain>
    </source>
</reference>
<dbReference type="Pfam" id="PF00126">
    <property type="entry name" value="HTH_1"/>
    <property type="match status" value="1"/>
</dbReference>
<comment type="similarity">
    <text evidence="1">Belongs to the LysR transcriptional regulatory family.</text>
</comment>
<dbReference type="InterPro" id="IPR050950">
    <property type="entry name" value="HTH-type_LysR_regulators"/>
</dbReference>
<protein>
    <recommendedName>
        <fullName evidence="5">Probable hydrogen peroxide-inducible genes activator</fullName>
    </recommendedName>
</protein>
<dbReference type="FunFam" id="1.10.10.10:FF:000001">
    <property type="entry name" value="LysR family transcriptional regulator"/>
    <property type="match status" value="1"/>
</dbReference>
<dbReference type="InterPro" id="IPR000847">
    <property type="entry name" value="LysR_HTH_N"/>
</dbReference>
<dbReference type="GO" id="GO:0003700">
    <property type="term" value="F:DNA-binding transcription factor activity"/>
    <property type="evidence" value="ECO:0007669"/>
    <property type="project" value="InterPro"/>
</dbReference>
<proteinExistence type="inferred from homology"/>
<dbReference type="PANTHER" id="PTHR30419:SF24">
    <property type="entry name" value="HTH-TYPE TRANSCRIPTIONAL REGULATOR CZCR"/>
    <property type="match status" value="1"/>
</dbReference>
<name>A0AAD1IM96_9MYCO</name>
<keyword evidence="9" id="KW-1185">Reference proteome</keyword>
<dbReference type="SUPFAM" id="SSF46785">
    <property type="entry name" value="Winged helix' DNA-binding domain"/>
    <property type="match status" value="1"/>
</dbReference>
<evidence type="ECO:0000313" key="8">
    <source>
        <dbReference type="EMBL" id="BBY17381.1"/>
    </source>
</evidence>
<dbReference type="CDD" id="cd05466">
    <property type="entry name" value="PBP2_LTTR_substrate"/>
    <property type="match status" value="1"/>
</dbReference>
<organism evidence="8 9">
    <name type="scientific">Mycolicibacterium litorale</name>
    <dbReference type="NCBI Taxonomy" id="758802"/>
    <lineage>
        <taxon>Bacteria</taxon>
        <taxon>Bacillati</taxon>
        <taxon>Actinomycetota</taxon>
        <taxon>Actinomycetes</taxon>
        <taxon>Mycobacteriales</taxon>
        <taxon>Mycobacteriaceae</taxon>
        <taxon>Mycolicibacterium</taxon>
    </lineage>
</organism>
<keyword evidence="3" id="KW-0238">DNA-binding</keyword>
<sequence length="288" mass="30016">MPTVLQLESFVTVVDERGFTAASRRLGLSQPAVSRAVAMLEKELGLPLLVRGRSGVTLTEAGSRALTHARHVVGHLASMRTDIAVLAGDLTGTLTLASLPSVTANLVTPHLRAFVQRHPAVRVRLLEGSEEEVRDWLDQGAAEAGVVSLPIRGLDSEVLGEQDMVAVLPEANMLAAADSVTYAQLATYPFVRSTGGCAEVFTPVARQAGVEFDVAFEARDMSAVLGIVQAGLGVSILPGAGLPPLPDGVVVRPLVPRTVRQLGVAVSASASAPARAFLAQVARGPEAD</sequence>
<comment type="function">
    <text evidence="6">Required for the induction the katG gene for catalase. Involved in the response to hydrogen peroxide.</text>
</comment>
<evidence type="ECO:0000256" key="6">
    <source>
        <dbReference type="ARBA" id="ARBA00056658"/>
    </source>
</evidence>
<dbReference type="SUPFAM" id="SSF53850">
    <property type="entry name" value="Periplasmic binding protein-like II"/>
    <property type="match status" value="1"/>
</dbReference>
<evidence type="ECO:0000256" key="5">
    <source>
        <dbReference type="ARBA" id="ARBA00040885"/>
    </source>
</evidence>
<dbReference type="Proteomes" id="UP000466607">
    <property type="component" value="Chromosome"/>
</dbReference>